<dbReference type="SUPFAM" id="SSF47353">
    <property type="entry name" value="Retrovirus capsid dimerization domain-like"/>
    <property type="match status" value="1"/>
</dbReference>
<gene>
    <name evidence="4" type="ORF">J0S82_020304</name>
</gene>
<dbReference type="EMBL" id="JAGFMF010011433">
    <property type="protein sequence ID" value="KAG8522447.1"/>
    <property type="molecule type" value="Genomic_DNA"/>
</dbReference>
<evidence type="ECO:0000313" key="4">
    <source>
        <dbReference type="EMBL" id="KAG8522447.1"/>
    </source>
</evidence>
<dbReference type="InterPro" id="IPR038269">
    <property type="entry name" value="SCAN_sf"/>
</dbReference>
<evidence type="ECO:0000259" key="3">
    <source>
        <dbReference type="PROSITE" id="PS50804"/>
    </source>
</evidence>
<dbReference type="Proteomes" id="UP000700334">
    <property type="component" value="Unassembled WGS sequence"/>
</dbReference>
<evidence type="ECO:0000256" key="1">
    <source>
        <dbReference type="PROSITE-ProRule" id="PRU00187"/>
    </source>
</evidence>
<comment type="subcellular location">
    <subcellularLocation>
        <location evidence="1">Nucleus</location>
    </subcellularLocation>
</comment>
<dbReference type="GO" id="GO:0005634">
    <property type="term" value="C:nucleus"/>
    <property type="evidence" value="ECO:0007669"/>
    <property type="project" value="UniProtKB-SubCell"/>
</dbReference>
<organism evidence="4 5">
    <name type="scientific">Galemys pyrenaicus</name>
    <name type="common">Iberian desman</name>
    <name type="synonym">Pyrenean desman</name>
    <dbReference type="NCBI Taxonomy" id="202257"/>
    <lineage>
        <taxon>Eukaryota</taxon>
        <taxon>Metazoa</taxon>
        <taxon>Chordata</taxon>
        <taxon>Craniata</taxon>
        <taxon>Vertebrata</taxon>
        <taxon>Euteleostomi</taxon>
        <taxon>Mammalia</taxon>
        <taxon>Eutheria</taxon>
        <taxon>Laurasiatheria</taxon>
        <taxon>Eulipotyphla</taxon>
        <taxon>Talpidae</taxon>
        <taxon>Galemys</taxon>
    </lineage>
</organism>
<comment type="caution">
    <text evidence="4">The sequence shown here is derived from an EMBL/GenBank/DDBJ whole genome shotgun (WGS) entry which is preliminary data.</text>
</comment>
<dbReference type="PROSITE" id="PS50804">
    <property type="entry name" value="SCAN_BOX"/>
    <property type="match status" value="1"/>
</dbReference>
<sequence>MLWHLQGSSAGVRDILFIVPEWRLKGTQKQRNIKVQNGQLRLPPNEMGQRSSPSRTAVVPITSTQVQVPPGSLDGDSVEDLMTLPLENLPDPVASRQAQGCPESSPEASRQWLKPDIHTKEQNMEMLEQEPFQAVLSEQLRDWAQSSQSGVRIIG</sequence>
<name>A0A8J6AQX7_GALPY</name>
<feature type="region of interest" description="Disordered" evidence="2">
    <location>
        <begin position="91"/>
        <end position="110"/>
    </location>
</feature>
<feature type="domain" description="SCAN box" evidence="3">
    <location>
        <begin position="107"/>
        <end position="145"/>
    </location>
</feature>
<protein>
    <recommendedName>
        <fullName evidence="3">SCAN box domain-containing protein</fullName>
    </recommendedName>
</protein>
<dbReference type="InterPro" id="IPR003309">
    <property type="entry name" value="SCAN_dom"/>
</dbReference>
<keyword evidence="5" id="KW-1185">Reference proteome</keyword>
<dbReference type="AlphaFoldDB" id="A0A8J6AQX7"/>
<dbReference type="OrthoDB" id="9666424at2759"/>
<evidence type="ECO:0000313" key="5">
    <source>
        <dbReference type="Proteomes" id="UP000700334"/>
    </source>
</evidence>
<dbReference type="Pfam" id="PF02023">
    <property type="entry name" value="SCAN"/>
    <property type="match status" value="1"/>
</dbReference>
<reference evidence="4" key="1">
    <citation type="journal article" date="2021" name="Evol. Appl.">
        <title>The genome of the Pyrenean desman and the effects of bottlenecks and inbreeding on the genomic landscape of an endangered species.</title>
        <authorList>
            <person name="Escoda L."/>
            <person name="Castresana J."/>
        </authorList>
    </citation>
    <scope>NUCLEOTIDE SEQUENCE</scope>
    <source>
        <strain evidence="4">IBE-C5619</strain>
    </source>
</reference>
<proteinExistence type="predicted"/>
<evidence type="ECO:0000256" key="2">
    <source>
        <dbReference type="SAM" id="MobiDB-lite"/>
    </source>
</evidence>
<keyword evidence="1" id="KW-0539">Nucleus</keyword>
<dbReference type="Gene3D" id="1.10.4020.10">
    <property type="entry name" value="DNA breaking-rejoining enzymes"/>
    <property type="match status" value="1"/>
</dbReference>
<accession>A0A8J6AQX7</accession>